<evidence type="ECO:0000313" key="2">
    <source>
        <dbReference type="EMBL" id="SPE29707.1"/>
    </source>
</evidence>
<dbReference type="EMBL" id="OKRB01000132">
    <property type="protein sequence ID" value="SPE29707.1"/>
    <property type="molecule type" value="Genomic_DNA"/>
</dbReference>
<evidence type="ECO:0000256" key="1">
    <source>
        <dbReference type="SAM" id="Phobius"/>
    </source>
</evidence>
<sequence>MKNNHLTPKRGSVLICLFGLVLCLMVSPCSSLAIGITPPFSVPRKIAFLLAGFLLVEIGGFMAYFGWGLADSYLLRGVLVICLGIVVVIVGFWVVIHLYSWEYVNVSQKPLDVAWGPVGGLRVWGKSGINCGNCVATSLATSCTTYLNGLSSLERRS</sequence>
<feature type="transmembrane region" description="Helical" evidence="1">
    <location>
        <begin position="73"/>
        <end position="99"/>
    </location>
</feature>
<gene>
    <name evidence="2" type="ORF">SBA5_710005</name>
</gene>
<keyword evidence="1" id="KW-0472">Membrane</keyword>
<feature type="transmembrane region" description="Helical" evidence="1">
    <location>
        <begin position="46"/>
        <end position="67"/>
    </location>
</feature>
<name>A0A2N9M2N2_9BACT</name>
<proteinExistence type="predicted"/>
<evidence type="ECO:0000313" key="3">
    <source>
        <dbReference type="Proteomes" id="UP000239735"/>
    </source>
</evidence>
<keyword evidence="1" id="KW-1133">Transmembrane helix</keyword>
<accession>A0A2N9M2N2</accession>
<dbReference type="AlphaFoldDB" id="A0A2N9M2N2"/>
<dbReference type="Proteomes" id="UP000239735">
    <property type="component" value="Unassembled WGS sequence"/>
</dbReference>
<feature type="transmembrane region" description="Helical" evidence="1">
    <location>
        <begin position="12"/>
        <end position="34"/>
    </location>
</feature>
<protein>
    <submittedName>
        <fullName evidence="2">Uncharacterized protein</fullName>
    </submittedName>
</protein>
<reference evidence="3" key="1">
    <citation type="submission" date="2018-02" db="EMBL/GenBank/DDBJ databases">
        <authorList>
            <person name="Hausmann B."/>
        </authorList>
    </citation>
    <scope>NUCLEOTIDE SEQUENCE [LARGE SCALE GENOMIC DNA]</scope>
    <source>
        <strain evidence="3">Peat soil MAG SbA5</strain>
    </source>
</reference>
<keyword evidence="1" id="KW-0812">Transmembrane</keyword>
<organism evidence="2 3">
    <name type="scientific">Candidatus Sulfuritelmatomonas gaucii</name>
    <dbReference type="NCBI Taxonomy" id="2043161"/>
    <lineage>
        <taxon>Bacteria</taxon>
        <taxon>Pseudomonadati</taxon>
        <taxon>Acidobacteriota</taxon>
        <taxon>Terriglobia</taxon>
        <taxon>Terriglobales</taxon>
        <taxon>Acidobacteriaceae</taxon>
        <taxon>Candidatus Sulfuritelmatomonas</taxon>
    </lineage>
</organism>